<organism evidence="7 8">
    <name type="scientific">Jannaschia ovalis</name>
    <dbReference type="NCBI Taxonomy" id="3038773"/>
    <lineage>
        <taxon>Bacteria</taxon>
        <taxon>Pseudomonadati</taxon>
        <taxon>Pseudomonadota</taxon>
        <taxon>Alphaproteobacteria</taxon>
        <taxon>Rhodobacterales</taxon>
        <taxon>Roseobacteraceae</taxon>
        <taxon>Jannaschia</taxon>
    </lineage>
</organism>
<name>A0ABY8LGD2_9RHOB</name>
<evidence type="ECO:0000256" key="3">
    <source>
        <dbReference type="ARBA" id="ARBA00022692"/>
    </source>
</evidence>
<proteinExistence type="predicted"/>
<sequence length="207" mass="21041">MTAVDSLLLGLATFAVVCASPGPAILTVVQTAMARGLRPALMLALGLSLALGVWGLLAAAGFGVVLAAAPSALLLLKILGGGYLLWLAFASGRAAASDEPVRARAAAGFRAGLVLNLSNPKAVFAWTATIAVGTPAAAPGLAWLLVPLATILAVAINGGYALVFSRRAMRRAYDRTRRWIDGMAAALFGLAGLALIRDGLIGAVRRA</sequence>
<dbReference type="Pfam" id="PF01810">
    <property type="entry name" value="LysE"/>
    <property type="match status" value="1"/>
</dbReference>
<dbReference type="PANTHER" id="PTHR30086">
    <property type="entry name" value="ARGININE EXPORTER PROTEIN ARGO"/>
    <property type="match status" value="1"/>
</dbReference>
<keyword evidence="5 6" id="KW-0472">Membrane</keyword>
<evidence type="ECO:0000313" key="8">
    <source>
        <dbReference type="Proteomes" id="UP001243420"/>
    </source>
</evidence>
<protein>
    <submittedName>
        <fullName evidence="7">LysE family transporter</fullName>
    </submittedName>
</protein>
<keyword evidence="3 6" id="KW-0812">Transmembrane</keyword>
<evidence type="ECO:0000256" key="6">
    <source>
        <dbReference type="SAM" id="Phobius"/>
    </source>
</evidence>
<dbReference type="InterPro" id="IPR001123">
    <property type="entry name" value="LeuE-type"/>
</dbReference>
<feature type="transmembrane region" description="Helical" evidence="6">
    <location>
        <begin position="42"/>
        <end position="67"/>
    </location>
</feature>
<feature type="transmembrane region" description="Helical" evidence="6">
    <location>
        <begin position="141"/>
        <end position="163"/>
    </location>
</feature>
<reference evidence="7 8" key="1">
    <citation type="submission" date="2023-04" db="EMBL/GenBank/DDBJ databases">
        <title>Jannaschia ovalis sp. nov., a marine bacterium isolated from sea tidal flat.</title>
        <authorList>
            <person name="Kwon D.Y."/>
            <person name="Kim J.-J."/>
        </authorList>
    </citation>
    <scope>NUCLEOTIDE SEQUENCE [LARGE SCALE GENOMIC DNA]</scope>
    <source>
        <strain evidence="7 8">GRR-S6-38</strain>
    </source>
</reference>
<feature type="transmembrane region" description="Helical" evidence="6">
    <location>
        <begin position="74"/>
        <end position="92"/>
    </location>
</feature>
<evidence type="ECO:0000256" key="2">
    <source>
        <dbReference type="ARBA" id="ARBA00022475"/>
    </source>
</evidence>
<evidence type="ECO:0000313" key="7">
    <source>
        <dbReference type="EMBL" id="WGH79214.1"/>
    </source>
</evidence>
<keyword evidence="2" id="KW-1003">Cell membrane</keyword>
<feature type="transmembrane region" description="Helical" evidence="6">
    <location>
        <begin position="184"/>
        <end position="204"/>
    </location>
</feature>
<dbReference type="Proteomes" id="UP001243420">
    <property type="component" value="Chromosome"/>
</dbReference>
<evidence type="ECO:0000256" key="4">
    <source>
        <dbReference type="ARBA" id="ARBA00022989"/>
    </source>
</evidence>
<dbReference type="EMBL" id="CP122537">
    <property type="protein sequence ID" value="WGH79214.1"/>
    <property type="molecule type" value="Genomic_DNA"/>
</dbReference>
<keyword evidence="4 6" id="KW-1133">Transmembrane helix</keyword>
<dbReference type="RefSeq" id="WP_279966001.1">
    <property type="nucleotide sequence ID" value="NZ_CP122537.1"/>
</dbReference>
<gene>
    <name evidence="7" type="ORF">P8627_02825</name>
</gene>
<evidence type="ECO:0000256" key="1">
    <source>
        <dbReference type="ARBA" id="ARBA00004651"/>
    </source>
</evidence>
<accession>A0ABY8LGD2</accession>
<comment type="subcellular location">
    <subcellularLocation>
        <location evidence="1">Cell membrane</location>
        <topology evidence="1">Multi-pass membrane protein</topology>
    </subcellularLocation>
</comment>
<evidence type="ECO:0000256" key="5">
    <source>
        <dbReference type="ARBA" id="ARBA00023136"/>
    </source>
</evidence>
<keyword evidence="8" id="KW-1185">Reference proteome</keyword>
<dbReference type="PANTHER" id="PTHR30086:SF20">
    <property type="entry name" value="ARGININE EXPORTER PROTEIN ARGO-RELATED"/>
    <property type="match status" value="1"/>
</dbReference>